<dbReference type="Gene3D" id="3.40.50.10890">
    <property type="match status" value="1"/>
</dbReference>
<keyword evidence="5" id="KW-0540">Nuclease</keyword>
<dbReference type="Pfam" id="PF07521">
    <property type="entry name" value="RMMBL"/>
    <property type="match status" value="1"/>
</dbReference>
<dbReference type="STRING" id="1217799.DEALK_18700"/>
<keyword evidence="5" id="KW-0269">Exonuclease</keyword>
<dbReference type="RefSeq" id="WP_058439927.1">
    <property type="nucleotide sequence ID" value="NZ_KQ758903.1"/>
</dbReference>
<sequence length="464" mass="51346">MPKLTFLGAAGNVTGSRYLFEDTHTQLLVDCGLYQEREFLSRNWDPSPLEPAKIEAVLLTHAHLDHIGLLPKLVRDGFKGRVYATDATLEMAEVMLLDSARIQEEDADAKKRRHRREGRSGPYPEEPLYTVEDAQACVPMFRPIEYGKPVAFDGTTAVFADAGHVLGSAMIYLEFKSGRAERTICFSGDIGRPERPLQDAPSLPRSTLDYLVIESTYGDREHPPAEEVEGKLGDIINETVNRGGNVIIPAFALERTQELLFYLKRLLASGRVARLPVYVDSPMAIKLTEIFTRHPELWGGEIDNYRKGSPFEFGGLKLTASASASRAIADDRSPAIIIAGSGMATGGRIKHHLINNISRAESTILFVGYQARGTLGRVILSGTTPVRILGREYEVKARIEQVPGLSAHAGRSELLDWASSFKRPLKQVFVTHGEEDIEKEFAGELARRTGWPVTAPEYGQSFDL</sequence>
<feature type="domain" description="Metallo-beta-lactamase" evidence="3">
    <location>
        <begin position="14"/>
        <end position="220"/>
    </location>
</feature>
<dbReference type="OrthoDB" id="9803916at2"/>
<dbReference type="AlphaFoldDB" id="A0A0W0GKF8"/>
<dbReference type="EMBL" id="LFDV01000002">
    <property type="protein sequence ID" value="KTB49022.1"/>
    <property type="molecule type" value="Genomic_DNA"/>
</dbReference>
<dbReference type="InterPro" id="IPR050698">
    <property type="entry name" value="MBL"/>
</dbReference>
<dbReference type="InterPro" id="IPR022712">
    <property type="entry name" value="Beta_Casp"/>
</dbReference>
<dbReference type="Gene3D" id="3.60.15.10">
    <property type="entry name" value="Ribonuclease Z/Hydroxyacylglutathione hydrolase-like"/>
    <property type="match status" value="1"/>
</dbReference>
<dbReference type="InterPro" id="IPR011108">
    <property type="entry name" value="RMMBL"/>
</dbReference>
<dbReference type="PANTHER" id="PTHR11203:SF37">
    <property type="entry name" value="INTEGRATOR COMPLEX SUBUNIT 11"/>
    <property type="match status" value="1"/>
</dbReference>
<evidence type="ECO:0000259" key="3">
    <source>
        <dbReference type="SMART" id="SM00849"/>
    </source>
</evidence>
<name>A0A0W0GKF8_9CHLR</name>
<evidence type="ECO:0000256" key="2">
    <source>
        <dbReference type="SAM" id="MobiDB-lite"/>
    </source>
</evidence>
<organism evidence="5 6">
    <name type="scientific">Dehalogenimonas alkenigignens</name>
    <dbReference type="NCBI Taxonomy" id="1217799"/>
    <lineage>
        <taxon>Bacteria</taxon>
        <taxon>Bacillati</taxon>
        <taxon>Chloroflexota</taxon>
        <taxon>Dehalococcoidia</taxon>
        <taxon>Dehalococcoidales</taxon>
        <taxon>Dehalococcoidaceae</taxon>
        <taxon>Dehalogenimonas</taxon>
    </lineage>
</organism>
<dbReference type="Proteomes" id="UP000053947">
    <property type="component" value="Unassembled WGS sequence"/>
</dbReference>
<gene>
    <name evidence="5" type="ORF">DEALK_18700</name>
</gene>
<evidence type="ECO:0000313" key="6">
    <source>
        <dbReference type="Proteomes" id="UP000053947"/>
    </source>
</evidence>
<reference evidence="5 6" key="1">
    <citation type="submission" date="2015-06" db="EMBL/GenBank/DDBJ databases">
        <title>Genome sequence of the organohalide-respiring Dehalogenimonas alkenigignens type strain (IP3-3T).</title>
        <authorList>
            <person name="Key T.A."/>
            <person name="Richmond D.P."/>
            <person name="Bowman K.S."/>
            <person name="Cho Y.-J."/>
            <person name="Chun J."/>
            <person name="da Costa M.S."/>
            <person name="Rainey F.A."/>
            <person name="Moe W.M."/>
        </authorList>
    </citation>
    <scope>NUCLEOTIDE SEQUENCE [LARGE SCALE GENOMIC DNA]</scope>
    <source>
        <strain evidence="5 6">IP3-3</strain>
    </source>
</reference>
<dbReference type="Pfam" id="PF00753">
    <property type="entry name" value="Lactamase_B"/>
    <property type="match status" value="1"/>
</dbReference>
<feature type="region of interest" description="Disordered" evidence="2">
    <location>
        <begin position="106"/>
        <end position="127"/>
    </location>
</feature>
<evidence type="ECO:0000313" key="5">
    <source>
        <dbReference type="EMBL" id="KTB49022.1"/>
    </source>
</evidence>
<dbReference type="SMART" id="SM01027">
    <property type="entry name" value="Beta-Casp"/>
    <property type="match status" value="1"/>
</dbReference>
<feature type="domain" description="Beta-Casp" evidence="4">
    <location>
        <begin position="256"/>
        <end position="379"/>
    </location>
</feature>
<comment type="caution">
    <text evidence="5">The sequence shown here is derived from an EMBL/GenBank/DDBJ whole genome shotgun (WGS) entry which is preliminary data.</text>
</comment>
<dbReference type="Pfam" id="PF10996">
    <property type="entry name" value="Beta-Casp"/>
    <property type="match status" value="1"/>
</dbReference>
<dbReference type="SMART" id="SM00849">
    <property type="entry name" value="Lactamase_B"/>
    <property type="match status" value="1"/>
</dbReference>
<keyword evidence="1" id="KW-0378">Hydrolase</keyword>
<dbReference type="InterPro" id="IPR036866">
    <property type="entry name" value="RibonucZ/Hydroxyglut_hydro"/>
</dbReference>
<dbReference type="CDD" id="cd16295">
    <property type="entry name" value="TTHA0252-CPSF-like_MBL-fold"/>
    <property type="match status" value="1"/>
</dbReference>
<evidence type="ECO:0000259" key="4">
    <source>
        <dbReference type="SMART" id="SM01027"/>
    </source>
</evidence>
<keyword evidence="6" id="KW-1185">Reference proteome</keyword>
<dbReference type="GO" id="GO:0004521">
    <property type="term" value="F:RNA endonuclease activity"/>
    <property type="evidence" value="ECO:0007669"/>
    <property type="project" value="TreeGrafter"/>
</dbReference>
<evidence type="ECO:0000256" key="1">
    <source>
        <dbReference type="ARBA" id="ARBA00022801"/>
    </source>
</evidence>
<dbReference type="InterPro" id="IPR001279">
    <property type="entry name" value="Metallo-B-lactamas"/>
</dbReference>
<protein>
    <submittedName>
        <fullName evidence="5">Putative exonuclease of the beta-lactamase fold involved in RNA processing</fullName>
    </submittedName>
</protein>
<dbReference type="PATRIC" id="fig|1217799.6.peg.1925"/>
<proteinExistence type="predicted"/>
<dbReference type="GO" id="GO:0004527">
    <property type="term" value="F:exonuclease activity"/>
    <property type="evidence" value="ECO:0007669"/>
    <property type="project" value="UniProtKB-KW"/>
</dbReference>
<accession>A0A0W0GKF8</accession>
<dbReference type="PANTHER" id="PTHR11203">
    <property type="entry name" value="CLEAVAGE AND POLYADENYLATION SPECIFICITY FACTOR FAMILY MEMBER"/>
    <property type="match status" value="1"/>
</dbReference>
<dbReference type="SUPFAM" id="SSF56281">
    <property type="entry name" value="Metallo-hydrolase/oxidoreductase"/>
    <property type="match status" value="1"/>
</dbReference>